<accession>A0ABM2XMA1</accession>
<dbReference type="PANTHER" id="PTHR23037:SF29">
    <property type="entry name" value="INTERLEUKIN-9 RECEPTOR"/>
    <property type="match status" value="1"/>
</dbReference>
<evidence type="ECO:0000256" key="7">
    <source>
        <dbReference type="ARBA" id="ARBA00023180"/>
    </source>
</evidence>
<gene>
    <name evidence="12" type="primary">LOC101835351</name>
</gene>
<dbReference type="SUPFAM" id="SSF49265">
    <property type="entry name" value="Fibronectin type III"/>
    <property type="match status" value="1"/>
</dbReference>
<keyword evidence="5 8" id="KW-0472">Membrane</keyword>
<dbReference type="Gene3D" id="2.60.40.10">
    <property type="entry name" value="Immunoglobulins"/>
    <property type="match status" value="1"/>
</dbReference>
<name>A0ABM2XMA1_MESAU</name>
<comment type="subcellular location">
    <subcellularLocation>
        <location evidence="1">Membrane</location>
        <topology evidence="1">Single-pass type I membrane protein</topology>
    </subcellularLocation>
</comment>
<evidence type="ECO:0000256" key="6">
    <source>
        <dbReference type="ARBA" id="ARBA00023170"/>
    </source>
</evidence>
<dbReference type="InterPro" id="IPR013783">
    <property type="entry name" value="Ig-like_fold"/>
</dbReference>
<proteinExistence type="predicted"/>
<sequence length="522" mass="58745">MWQCLLIILIVLRHFRPIRRLRVFQGCQLPVESRFSVAPSAGPAFQRVRSDCATPPSFAGWTLERMAVKQVLGPWFLIYTCVCSCICWGVPVPEQRAGSKAGTFTCLSNSLFRIDCHWSAPELGLESSAWLLFTSNQVADVRHRCTFEDSVCTLMLPPEEVLVQTDNFTITLHRCVMGQEQVSLVDSQFLPWRHVKLDPPSDLQSNVSSGRCVLTWSIHFALEPWSSLLSYELAFKKQEEAWEQARHKDRIVGVTWLSLEAVELNPGSVYEARLRVQMTLSEEEDDMAEGEFYKSHWSEWSRPVSFPSPRRWRQDLLLPSWQWSDSVLVAVSIFLLLTGLIHLLFKLSPRVKRLVYQNVPSPEAFFHPLYSVYNGDFQTWTGAHRARPQPRQNGVSTPSGGSESSIWEAITTLTYSPACPVQFSSLKWEGTGPGFPGPSSLEYVLPAGCAELEGQPSAYLPQEGWAPLGSVRPPPLDSDRDSSDYCILDCCEERHPLALPGHTQSPELPQAQPVTLAISIRA</sequence>
<keyword evidence="4 8" id="KW-1133">Transmembrane helix</keyword>
<evidence type="ECO:0000259" key="10">
    <source>
        <dbReference type="PROSITE" id="PS50853"/>
    </source>
</evidence>
<evidence type="ECO:0000256" key="5">
    <source>
        <dbReference type="ARBA" id="ARBA00023136"/>
    </source>
</evidence>
<evidence type="ECO:0000313" key="11">
    <source>
        <dbReference type="Proteomes" id="UP000886700"/>
    </source>
</evidence>
<evidence type="ECO:0000256" key="2">
    <source>
        <dbReference type="ARBA" id="ARBA00022692"/>
    </source>
</evidence>
<evidence type="ECO:0000256" key="4">
    <source>
        <dbReference type="ARBA" id="ARBA00022989"/>
    </source>
</evidence>
<keyword evidence="3 9" id="KW-0732">Signal</keyword>
<evidence type="ECO:0000256" key="9">
    <source>
        <dbReference type="SAM" id="SignalP"/>
    </source>
</evidence>
<dbReference type="RefSeq" id="XP_040603862.1">
    <property type="nucleotide sequence ID" value="XM_040747928.1"/>
</dbReference>
<organism evidence="11 12">
    <name type="scientific">Mesocricetus auratus</name>
    <name type="common">Golden hamster</name>
    <dbReference type="NCBI Taxonomy" id="10036"/>
    <lineage>
        <taxon>Eukaryota</taxon>
        <taxon>Metazoa</taxon>
        <taxon>Chordata</taxon>
        <taxon>Craniata</taxon>
        <taxon>Vertebrata</taxon>
        <taxon>Euteleostomi</taxon>
        <taxon>Mammalia</taxon>
        <taxon>Eutheria</taxon>
        <taxon>Euarchontoglires</taxon>
        <taxon>Glires</taxon>
        <taxon>Rodentia</taxon>
        <taxon>Myomorpha</taxon>
        <taxon>Muroidea</taxon>
        <taxon>Cricetidae</taxon>
        <taxon>Cricetinae</taxon>
        <taxon>Mesocricetus</taxon>
    </lineage>
</organism>
<feature type="transmembrane region" description="Helical" evidence="8">
    <location>
        <begin position="327"/>
        <end position="345"/>
    </location>
</feature>
<dbReference type="PROSITE" id="PS50853">
    <property type="entry name" value="FN3"/>
    <property type="match status" value="1"/>
</dbReference>
<dbReference type="Proteomes" id="UP000886700">
    <property type="component" value="Unplaced"/>
</dbReference>
<dbReference type="PANTHER" id="PTHR23037">
    <property type="entry name" value="CYTOKINE RECEPTOR"/>
    <property type="match status" value="1"/>
</dbReference>
<feature type="chain" id="PRO_5046607363" evidence="9">
    <location>
        <begin position="21"/>
        <end position="522"/>
    </location>
</feature>
<reference evidence="12" key="1">
    <citation type="submission" date="2025-08" db="UniProtKB">
        <authorList>
            <consortium name="RefSeq"/>
        </authorList>
    </citation>
    <scope>IDENTIFICATION</scope>
    <source>
        <tissue evidence="12">Liver</tissue>
    </source>
</reference>
<evidence type="ECO:0000313" key="12">
    <source>
        <dbReference type="RefSeq" id="XP_040603862.1"/>
    </source>
</evidence>
<dbReference type="InterPro" id="IPR036116">
    <property type="entry name" value="FN3_sf"/>
</dbReference>
<evidence type="ECO:0000256" key="1">
    <source>
        <dbReference type="ARBA" id="ARBA00004479"/>
    </source>
</evidence>
<keyword evidence="6 12" id="KW-0675">Receptor</keyword>
<feature type="signal peptide" evidence="9">
    <location>
        <begin position="1"/>
        <end position="20"/>
    </location>
</feature>
<keyword evidence="2 8" id="KW-0812">Transmembrane</keyword>
<evidence type="ECO:0000256" key="3">
    <source>
        <dbReference type="ARBA" id="ARBA00022729"/>
    </source>
</evidence>
<protein>
    <submittedName>
        <fullName evidence="12">Interleukin-9 receptor</fullName>
    </submittedName>
</protein>
<feature type="domain" description="Fibronectin type-III" evidence="10">
    <location>
        <begin position="199"/>
        <end position="309"/>
    </location>
</feature>
<keyword evidence="7" id="KW-0325">Glycoprotein</keyword>
<dbReference type="InterPro" id="IPR003961">
    <property type="entry name" value="FN3_dom"/>
</dbReference>
<keyword evidence="11" id="KW-1185">Reference proteome</keyword>
<dbReference type="GeneID" id="101835351"/>
<evidence type="ECO:0000256" key="8">
    <source>
        <dbReference type="SAM" id="Phobius"/>
    </source>
</evidence>